<evidence type="ECO:0000313" key="4">
    <source>
        <dbReference type="Proteomes" id="UP000295030"/>
    </source>
</evidence>
<organism evidence="3 4">
    <name type="scientific">Ancylobacter aquaticus</name>
    <dbReference type="NCBI Taxonomy" id="100"/>
    <lineage>
        <taxon>Bacteria</taxon>
        <taxon>Pseudomonadati</taxon>
        <taxon>Pseudomonadota</taxon>
        <taxon>Alphaproteobacteria</taxon>
        <taxon>Hyphomicrobiales</taxon>
        <taxon>Xanthobacteraceae</taxon>
        <taxon>Ancylobacter</taxon>
    </lineage>
</organism>
<dbReference type="AlphaFoldDB" id="A0A4R1HUC2"/>
<dbReference type="SUPFAM" id="SSF56214">
    <property type="entry name" value="4'-phosphopantetheinyl transferase"/>
    <property type="match status" value="2"/>
</dbReference>
<sequence length="276" mass="28916">MTGPGVTSPVFVHETGFAREAAFALHAGGRTLSCAMSLVAAPLEELDAGAPGWLAPDEAALLTKRLAAARRQSLLAGRWAAKNALGLLAPGIAARDMCILPGLFGQPVAALPGLSNLQVTLAHAGGAALAVAHPESCPMGVDLERALPEQLGALREQATPRERERAAAALPFDEPQRLLLLWCLKEALSKVLRCGLTVPFNLLEVASLEPLPGGARARFENFAQYEGIAFAAAPFALAVVRPHMAQWQGGDGFASPFVLHDWLASLGQTESAIRSA</sequence>
<comment type="caution">
    <text evidence="3">The sequence shown here is derived from an EMBL/GenBank/DDBJ whole genome shotgun (WGS) entry which is preliminary data.</text>
</comment>
<proteinExistence type="predicted"/>
<dbReference type="OrthoDB" id="9808281at2"/>
<dbReference type="GO" id="GO:0008897">
    <property type="term" value="F:holo-[acyl-carrier-protein] synthase activity"/>
    <property type="evidence" value="ECO:0007669"/>
    <property type="project" value="InterPro"/>
</dbReference>
<keyword evidence="4" id="KW-1185">Reference proteome</keyword>
<feature type="domain" description="4'-phosphopantetheinyl transferase" evidence="2">
    <location>
        <begin position="138"/>
        <end position="209"/>
    </location>
</feature>
<keyword evidence="1 3" id="KW-0808">Transferase</keyword>
<dbReference type="GO" id="GO:0000287">
    <property type="term" value="F:magnesium ion binding"/>
    <property type="evidence" value="ECO:0007669"/>
    <property type="project" value="InterPro"/>
</dbReference>
<evidence type="ECO:0000256" key="1">
    <source>
        <dbReference type="ARBA" id="ARBA00022679"/>
    </source>
</evidence>
<reference evidence="3 4" key="1">
    <citation type="submission" date="2019-03" db="EMBL/GenBank/DDBJ databases">
        <title>Genomic Encyclopedia of Type Strains, Phase IV (KMG-IV): sequencing the most valuable type-strain genomes for metagenomic binning, comparative biology and taxonomic classification.</title>
        <authorList>
            <person name="Goeker M."/>
        </authorList>
    </citation>
    <scope>NUCLEOTIDE SEQUENCE [LARGE SCALE GENOMIC DNA]</scope>
    <source>
        <strain evidence="3 4">DSM 101</strain>
    </source>
</reference>
<evidence type="ECO:0000313" key="3">
    <source>
        <dbReference type="EMBL" id="TCK23529.1"/>
    </source>
</evidence>
<protein>
    <submittedName>
        <fullName evidence="3">4'-phosphopantetheinyl transferase</fullName>
    </submittedName>
</protein>
<dbReference type="InterPro" id="IPR037143">
    <property type="entry name" value="4-PPantetheinyl_Trfase_dom_sf"/>
</dbReference>
<dbReference type="Gene3D" id="3.90.470.20">
    <property type="entry name" value="4'-phosphopantetheinyl transferase domain"/>
    <property type="match status" value="2"/>
</dbReference>
<name>A0A4R1HUC2_ANCAQ</name>
<gene>
    <name evidence="3" type="ORF">EV667_3368</name>
</gene>
<dbReference type="Proteomes" id="UP000295030">
    <property type="component" value="Unassembled WGS sequence"/>
</dbReference>
<dbReference type="Pfam" id="PF01648">
    <property type="entry name" value="ACPS"/>
    <property type="match status" value="1"/>
</dbReference>
<dbReference type="RefSeq" id="WP_131836480.1">
    <property type="nucleotide sequence ID" value="NZ_SMFY01000003.1"/>
</dbReference>
<dbReference type="InterPro" id="IPR008278">
    <property type="entry name" value="4-PPantetheinyl_Trfase_dom"/>
</dbReference>
<dbReference type="EMBL" id="SMFY01000003">
    <property type="protein sequence ID" value="TCK23529.1"/>
    <property type="molecule type" value="Genomic_DNA"/>
</dbReference>
<accession>A0A4R1HUC2</accession>
<evidence type="ECO:0000259" key="2">
    <source>
        <dbReference type="Pfam" id="PF01648"/>
    </source>
</evidence>